<evidence type="ECO:0000256" key="3">
    <source>
        <dbReference type="ARBA" id="ARBA00023239"/>
    </source>
</evidence>
<comment type="pathway">
    <text evidence="6">Carbohydrate degradation; 2-deoxy-D-ribose 1-phosphate degradation; D-glyceraldehyde 3-phosphate and acetaldehyde from 2-deoxy-alpha-D-ribose 1-phosphate: step 2/2.</text>
</comment>
<comment type="catalytic activity">
    <reaction evidence="5 6">
        <text>2-deoxy-D-ribose 5-phosphate = D-glyceraldehyde 3-phosphate + acetaldehyde</text>
        <dbReference type="Rhea" id="RHEA:12821"/>
        <dbReference type="ChEBI" id="CHEBI:15343"/>
        <dbReference type="ChEBI" id="CHEBI:59776"/>
        <dbReference type="ChEBI" id="CHEBI:62877"/>
        <dbReference type="EC" id="4.1.2.4"/>
    </reaction>
</comment>
<dbReference type="SUPFAM" id="SSF51569">
    <property type="entry name" value="Aldolase"/>
    <property type="match status" value="1"/>
</dbReference>
<evidence type="ECO:0000256" key="1">
    <source>
        <dbReference type="ARBA" id="ARBA00010936"/>
    </source>
</evidence>
<accession>A0A7C5XMC9</accession>
<keyword evidence="3 6" id="KW-0456">Lyase</keyword>
<comment type="caution">
    <text evidence="7">The sequence shown here is derived from an EMBL/GenBank/DDBJ whole genome shotgun (WGS) entry which is preliminary data.</text>
</comment>
<dbReference type="CDD" id="cd00959">
    <property type="entry name" value="DeoC"/>
    <property type="match status" value="1"/>
</dbReference>
<comment type="similarity">
    <text evidence="1 6">Belongs to the DeoC/FbaB aldolase family. DeoC type 1 subfamily.</text>
</comment>
<dbReference type="GO" id="GO:0005737">
    <property type="term" value="C:cytoplasm"/>
    <property type="evidence" value="ECO:0007669"/>
    <property type="project" value="UniProtKB-SubCell"/>
</dbReference>
<evidence type="ECO:0000256" key="2">
    <source>
        <dbReference type="ARBA" id="ARBA00022490"/>
    </source>
</evidence>
<dbReference type="GO" id="GO:0009264">
    <property type="term" value="P:deoxyribonucleotide catabolic process"/>
    <property type="evidence" value="ECO:0007669"/>
    <property type="project" value="UniProtKB-UniRule"/>
</dbReference>
<evidence type="ECO:0000313" key="7">
    <source>
        <dbReference type="EMBL" id="HHP81807.1"/>
    </source>
</evidence>
<feature type="active site" description="Proton donor/acceptor" evidence="6">
    <location>
        <position position="104"/>
    </location>
</feature>
<comment type="subcellular location">
    <subcellularLocation>
        <location evidence="6">Cytoplasm</location>
    </subcellularLocation>
</comment>
<gene>
    <name evidence="6 7" type="primary">deoC</name>
    <name evidence="7" type="ORF">ENM84_03995</name>
</gene>
<dbReference type="FunFam" id="3.20.20.70:FF:000044">
    <property type="entry name" value="Deoxyribose-phosphate aldolase"/>
    <property type="match status" value="1"/>
</dbReference>
<feature type="active site" description="Schiff-base intermediate with acetaldehyde" evidence="6">
    <location>
        <position position="168"/>
    </location>
</feature>
<protein>
    <recommendedName>
        <fullName evidence="6">Deoxyribose-phosphate aldolase</fullName>
        <shortName evidence="6">DERA</shortName>
        <ecNumber evidence="6">4.1.2.4</ecNumber>
    </recommendedName>
    <alternativeName>
        <fullName evidence="6">2-deoxy-D-ribose 5-phosphate aldolase</fullName>
    </alternativeName>
    <alternativeName>
        <fullName evidence="6">Phosphodeoxyriboaldolase</fullName>
        <shortName evidence="6">Deoxyriboaldolase</shortName>
    </alternativeName>
</protein>
<dbReference type="UniPathway" id="UPA00002">
    <property type="reaction ID" value="UER00468"/>
</dbReference>
<organism evidence="7">
    <name type="scientific">Ignisphaera aggregans</name>
    <dbReference type="NCBI Taxonomy" id="334771"/>
    <lineage>
        <taxon>Archaea</taxon>
        <taxon>Thermoproteota</taxon>
        <taxon>Thermoprotei</taxon>
        <taxon>Desulfurococcales</taxon>
        <taxon>Desulfurococcaceae</taxon>
        <taxon>Ignisphaera</taxon>
    </lineage>
</organism>
<feature type="active site" description="Proton donor/acceptor" evidence="6">
    <location>
        <position position="197"/>
    </location>
</feature>
<dbReference type="PIRSF" id="PIRSF001357">
    <property type="entry name" value="DeoC"/>
    <property type="match status" value="1"/>
</dbReference>
<dbReference type="GO" id="GO:0006018">
    <property type="term" value="P:2-deoxyribose 1-phosphate catabolic process"/>
    <property type="evidence" value="ECO:0007669"/>
    <property type="project" value="UniProtKB-UniRule"/>
</dbReference>
<dbReference type="InterPro" id="IPR028581">
    <property type="entry name" value="DeoC_typeI"/>
</dbReference>
<sequence length="237" mass="26201">MSFHKYITKFFEEVDERKLASVIDYTLLKVDADDGVVMSYVENVRRYGFRCLVLSPYQAIKLLDSGVRDICIASIVGFPNGYTTRDVKVFEAEKLFSSGVNEVDIVMNIQAFKSRNYSYVYEEIRSVVEVAKKYNGVVKVIIEAPLLSDEEKIKAVDIVAKAGADYVKTSTGFLGGGATLHDVYILWKAADGRVKIKAAGGIRSALDAISMLLIGADIIGTSSAVKIVDEYKKIRGR</sequence>
<dbReference type="EMBL" id="DRZI01000169">
    <property type="protein sequence ID" value="HHP81807.1"/>
    <property type="molecule type" value="Genomic_DNA"/>
</dbReference>
<comment type="function">
    <text evidence="6">Catalyzes a reversible aldol reaction between acetaldehyde and D-glyceraldehyde 3-phosphate to generate 2-deoxy-D-ribose 5-phosphate.</text>
</comment>
<dbReference type="EC" id="4.1.2.4" evidence="6"/>
<dbReference type="AlphaFoldDB" id="A0A7C5XMC9"/>
<keyword evidence="2 6" id="KW-0963">Cytoplasm</keyword>
<evidence type="ECO:0000256" key="4">
    <source>
        <dbReference type="ARBA" id="ARBA00023270"/>
    </source>
</evidence>
<dbReference type="InterPro" id="IPR013785">
    <property type="entry name" value="Aldolase_TIM"/>
</dbReference>
<dbReference type="Gene3D" id="3.20.20.70">
    <property type="entry name" value="Aldolase class I"/>
    <property type="match status" value="1"/>
</dbReference>
<dbReference type="PANTHER" id="PTHR10889:SF1">
    <property type="entry name" value="DEOXYRIBOSE-PHOSPHATE ALDOLASE"/>
    <property type="match status" value="1"/>
</dbReference>
<dbReference type="InterPro" id="IPR011343">
    <property type="entry name" value="DeoC"/>
</dbReference>
<proteinExistence type="inferred from homology"/>
<keyword evidence="4 6" id="KW-0704">Schiff base</keyword>
<dbReference type="Pfam" id="PF01791">
    <property type="entry name" value="DeoC"/>
    <property type="match status" value="1"/>
</dbReference>
<name>A0A7C5XMC9_9CREN</name>
<dbReference type="SMART" id="SM01133">
    <property type="entry name" value="DeoC"/>
    <property type="match status" value="1"/>
</dbReference>
<dbReference type="GO" id="GO:0016052">
    <property type="term" value="P:carbohydrate catabolic process"/>
    <property type="evidence" value="ECO:0007669"/>
    <property type="project" value="TreeGrafter"/>
</dbReference>
<evidence type="ECO:0000256" key="6">
    <source>
        <dbReference type="HAMAP-Rule" id="MF_00114"/>
    </source>
</evidence>
<dbReference type="PANTHER" id="PTHR10889">
    <property type="entry name" value="DEOXYRIBOSE-PHOSPHATE ALDOLASE"/>
    <property type="match status" value="1"/>
</dbReference>
<dbReference type="InterPro" id="IPR002915">
    <property type="entry name" value="DeoC/FbaB/LacD_aldolase"/>
</dbReference>
<dbReference type="HAMAP" id="MF_00114">
    <property type="entry name" value="DeoC_type1"/>
    <property type="match status" value="1"/>
</dbReference>
<dbReference type="NCBIfam" id="TIGR00126">
    <property type="entry name" value="deoC"/>
    <property type="match status" value="1"/>
</dbReference>
<dbReference type="GO" id="GO:0004139">
    <property type="term" value="F:deoxyribose-phosphate aldolase activity"/>
    <property type="evidence" value="ECO:0007669"/>
    <property type="project" value="UniProtKB-UniRule"/>
</dbReference>
<reference evidence="7" key="1">
    <citation type="journal article" date="2020" name="mSystems">
        <title>Genome- and Community-Level Interaction Insights into Carbon Utilization and Element Cycling Functions of Hydrothermarchaeota in Hydrothermal Sediment.</title>
        <authorList>
            <person name="Zhou Z."/>
            <person name="Liu Y."/>
            <person name="Xu W."/>
            <person name="Pan J."/>
            <person name="Luo Z.H."/>
            <person name="Li M."/>
        </authorList>
    </citation>
    <scope>NUCLEOTIDE SEQUENCE [LARGE SCALE GENOMIC DNA]</scope>
    <source>
        <strain evidence="7">SpSt-1121</strain>
    </source>
</reference>
<evidence type="ECO:0000256" key="5">
    <source>
        <dbReference type="ARBA" id="ARBA00048791"/>
    </source>
</evidence>